<dbReference type="InterPro" id="IPR032466">
    <property type="entry name" value="Metal_Hydrolase"/>
</dbReference>
<comment type="catalytic activity">
    <reaction evidence="7">
        <text>aldehydo-D-galacturonate = keto-D-tagaturonate</text>
        <dbReference type="Rhea" id="RHEA:27702"/>
        <dbReference type="ChEBI" id="CHEBI:12952"/>
        <dbReference type="ChEBI" id="CHEBI:17886"/>
    </reaction>
</comment>
<dbReference type="GO" id="GO:0008880">
    <property type="term" value="F:glucuronate isomerase activity"/>
    <property type="evidence" value="ECO:0007669"/>
    <property type="project" value="UniProtKB-EC"/>
</dbReference>
<dbReference type="Gene3D" id="1.10.2020.10">
    <property type="entry name" value="uronate isomerase, domain 2, chain A"/>
    <property type="match status" value="1"/>
</dbReference>
<evidence type="ECO:0000256" key="6">
    <source>
        <dbReference type="ARBA" id="ARBA00023235"/>
    </source>
</evidence>
<dbReference type="HAMAP" id="MF_00675">
    <property type="entry name" value="UxaC"/>
    <property type="match status" value="1"/>
</dbReference>
<dbReference type="NCBIfam" id="NF002794">
    <property type="entry name" value="PRK02925.1"/>
    <property type="match status" value="1"/>
</dbReference>
<keyword evidence="9" id="KW-1185">Reference proteome</keyword>
<evidence type="ECO:0000256" key="1">
    <source>
        <dbReference type="ARBA" id="ARBA00001165"/>
    </source>
</evidence>
<dbReference type="InterPro" id="IPR003766">
    <property type="entry name" value="Uronate_isomerase"/>
</dbReference>
<dbReference type="Pfam" id="PF02614">
    <property type="entry name" value="UxaC"/>
    <property type="match status" value="1"/>
</dbReference>
<comment type="catalytic activity">
    <reaction evidence="1 7">
        <text>D-glucuronate = D-fructuronate</text>
        <dbReference type="Rhea" id="RHEA:13049"/>
        <dbReference type="ChEBI" id="CHEBI:58720"/>
        <dbReference type="ChEBI" id="CHEBI:59863"/>
        <dbReference type="EC" id="5.3.1.12"/>
    </reaction>
</comment>
<proteinExistence type="inferred from homology"/>
<sequence>MSFISDNFLLETSYSHELYHGYAKHMPIIDYHNHLAPSHINNNHRFENITEVWLSEDHYKWRAMRTFGIDERYITGSASDKDKFRNWAKTVPYTLRNPLYHWTHLELQRYFDIPDLLIASNADSIYEETTAMLQQDSHSTLGLLQQRHVQVVCTTDDPLDSLHEHIEAKQKQLGIVLLPAFRPDKAMAVENGQSFLEYLERLSELTHSIKSFQDYIDALRKRIVFFNTVGCRLSDHGLDQLYFFNQDAFDVEQVFKKALGAEQLAIEEIQFFKFCTLLELCKEYHKHGWVQQFHLGALRNNNKRMLDHIGPDAGFDSIGEFTQARTLSGFLGKLDQSEQLAKTILYNLNPSQNEVFATMAGNFNDGTVKGKVQFGAAWWYLDQLDGMERQINTLSNMGLLSCFVGMLTDSRSFLSFPRHEYFRRLLCNMFGNDIKKGLIPNDIGFVGKMIQDICYNNAKDYFDLSEQIEGLKKQENLKYNQN</sequence>
<dbReference type="Gene3D" id="3.20.20.140">
    <property type="entry name" value="Metal-dependent hydrolases"/>
    <property type="match status" value="1"/>
</dbReference>
<evidence type="ECO:0000313" key="9">
    <source>
        <dbReference type="Proteomes" id="UP001203607"/>
    </source>
</evidence>
<comment type="pathway">
    <text evidence="2 7">Carbohydrate metabolism; pentose and glucuronate interconversion.</text>
</comment>
<comment type="caution">
    <text evidence="8">The sequence shown here is derived from an EMBL/GenBank/DDBJ whole genome shotgun (WGS) entry which is preliminary data.</text>
</comment>
<evidence type="ECO:0000313" key="8">
    <source>
        <dbReference type="EMBL" id="MCL6274519.1"/>
    </source>
</evidence>
<name>A0ABT0PT32_9FLAO</name>
<comment type="similarity">
    <text evidence="3 7">Belongs to the metallo-dependent hydrolases superfamily. Uronate isomerase family.</text>
</comment>
<dbReference type="Proteomes" id="UP001203607">
    <property type="component" value="Unassembled WGS sequence"/>
</dbReference>
<keyword evidence="6 7" id="KW-0413">Isomerase</keyword>
<dbReference type="PANTHER" id="PTHR30068">
    <property type="entry name" value="URONATE ISOMERASE"/>
    <property type="match status" value="1"/>
</dbReference>
<evidence type="ECO:0000256" key="3">
    <source>
        <dbReference type="ARBA" id="ARBA00008397"/>
    </source>
</evidence>
<dbReference type="EMBL" id="JAMFMA010000002">
    <property type="protein sequence ID" value="MCL6274519.1"/>
    <property type="molecule type" value="Genomic_DNA"/>
</dbReference>
<protein>
    <recommendedName>
        <fullName evidence="5 7">Uronate isomerase</fullName>
        <ecNumber evidence="4 7">5.3.1.12</ecNumber>
    </recommendedName>
    <alternativeName>
        <fullName evidence="7">Glucuronate isomerase</fullName>
    </alternativeName>
    <alternativeName>
        <fullName evidence="7">Uronic isomerase</fullName>
    </alternativeName>
</protein>
<gene>
    <name evidence="7 8" type="primary">uxaC</name>
    <name evidence="8" type="ORF">M3P19_10885</name>
</gene>
<accession>A0ABT0PT32</accession>
<evidence type="ECO:0000256" key="2">
    <source>
        <dbReference type="ARBA" id="ARBA00004892"/>
    </source>
</evidence>
<dbReference type="SUPFAM" id="SSF51556">
    <property type="entry name" value="Metallo-dependent hydrolases"/>
    <property type="match status" value="1"/>
</dbReference>
<dbReference type="RefSeq" id="WP_249657696.1">
    <property type="nucleotide sequence ID" value="NZ_JAMFMA010000002.1"/>
</dbReference>
<evidence type="ECO:0000256" key="4">
    <source>
        <dbReference type="ARBA" id="ARBA00012546"/>
    </source>
</evidence>
<dbReference type="PANTHER" id="PTHR30068:SF4">
    <property type="entry name" value="URONATE ISOMERASE"/>
    <property type="match status" value="1"/>
</dbReference>
<evidence type="ECO:0000256" key="7">
    <source>
        <dbReference type="HAMAP-Rule" id="MF_00675"/>
    </source>
</evidence>
<dbReference type="EC" id="5.3.1.12" evidence="4 7"/>
<evidence type="ECO:0000256" key="5">
    <source>
        <dbReference type="ARBA" id="ARBA00020555"/>
    </source>
</evidence>
<organism evidence="8 9">
    <name type="scientific">Flagellimonas spongiicola</name>
    <dbReference type="NCBI Taxonomy" id="2942208"/>
    <lineage>
        <taxon>Bacteria</taxon>
        <taxon>Pseudomonadati</taxon>
        <taxon>Bacteroidota</taxon>
        <taxon>Flavobacteriia</taxon>
        <taxon>Flavobacteriales</taxon>
        <taxon>Flavobacteriaceae</taxon>
        <taxon>Flagellimonas</taxon>
    </lineage>
</organism>
<reference evidence="8 9" key="1">
    <citation type="submission" date="2022-05" db="EMBL/GenBank/DDBJ databases">
        <authorList>
            <person name="Park J.-S."/>
        </authorList>
    </citation>
    <scope>NUCLEOTIDE SEQUENCE [LARGE SCALE GENOMIC DNA]</scope>
    <source>
        <strain evidence="8 9">2012CJ35-5</strain>
    </source>
</reference>